<protein>
    <recommendedName>
        <fullName evidence="7">EamA domain-containing protein</fullName>
    </recommendedName>
</protein>
<reference evidence="8 10" key="1">
    <citation type="submission" date="2012-06" db="EMBL/GenBank/DDBJ databases">
        <title>Draft genome sequence of Lactobacillus gigeriorum CRBIP 24.85T, isolated from chicken crop.</title>
        <authorList>
            <person name="Cousin S."/>
            <person name="Ma L."/>
            <person name="Creno S."/>
            <person name="Clermont D."/>
            <person name="Loux V."/>
            <person name="Bizet C."/>
            <person name="Bouchier C."/>
        </authorList>
    </citation>
    <scope>NUCLEOTIDE SEQUENCE [LARGE SCALE GENOMIC DNA]</scope>
    <source>
        <strain evidence="10">CRBIP 24.85T</strain>
        <strain evidence="8">Type strain: CRBIP 24.85</strain>
    </source>
</reference>
<dbReference type="PATRIC" id="fig|1423751.3.peg.853"/>
<evidence type="ECO:0000256" key="6">
    <source>
        <dbReference type="SAM" id="Phobius"/>
    </source>
</evidence>
<dbReference type="Gene3D" id="1.10.3730.20">
    <property type="match status" value="1"/>
</dbReference>
<evidence type="ECO:0000313" key="8">
    <source>
        <dbReference type="EMBL" id="CCI86238.1"/>
    </source>
</evidence>
<dbReference type="Pfam" id="PF00892">
    <property type="entry name" value="EamA"/>
    <property type="match status" value="2"/>
</dbReference>
<reference evidence="9 11" key="2">
    <citation type="journal article" date="2015" name="Genome Announc.">
        <title>Expanding the biotechnology potential of lactobacilli through comparative genomics of 213 strains and associated genera.</title>
        <authorList>
            <person name="Sun Z."/>
            <person name="Harris H.M."/>
            <person name="McCann A."/>
            <person name="Guo C."/>
            <person name="Argimon S."/>
            <person name="Zhang W."/>
            <person name="Yang X."/>
            <person name="Jeffery I.B."/>
            <person name="Cooney J.C."/>
            <person name="Kagawa T.F."/>
            <person name="Liu W."/>
            <person name="Song Y."/>
            <person name="Salvetti E."/>
            <person name="Wrobel A."/>
            <person name="Rasinkangas P."/>
            <person name="Parkhill J."/>
            <person name="Rea M.C."/>
            <person name="O'Sullivan O."/>
            <person name="Ritari J."/>
            <person name="Douillard F.P."/>
            <person name="Paul Ross R."/>
            <person name="Yang R."/>
            <person name="Briner A.E."/>
            <person name="Felis G.E."/>
            <person name="de Vos W.M."/>
            <person name="Barrangou R."/>
            <person name="Klaenhammer T.R."/>
            <person name="Caufield P.W."/>
            <person name="Cui Y."/>
            <person name="Zhang H."/>
            <person name="O'Toole P.W."/>
        </authorList>
    </citation>
    <scope>NUCLEOTIDE SEQUENCE [LARGE SCALE GENOMIC DNA]</scope>
    <source>
        <strain evidence="9 11">DSM 23908</strain>
    </source>
</reference>
<keyword evidence="11" id="KW-1185">Reference proteome</keyword>
<dbReference type="GO" id="GO:0016020">
    <property type="term" value="C:membrane"/>
    <property type="evidence" value="ECO:0007669"/>
    <property type="project" value="UniProtKB-SubCell"/>
</dbReference>
<feature type="transmembrane region" description="Helical" evidence="6">
    <location>
        <begin position="217"/>
        <end position="242"/>
    </location>
</feature>
<organism evidence="8 10">
    <name type="scientific">Lactobacillus gigeriorum DSM 23908 = CRBIP 24.85</name>
    <dbReference type="NCBI Taxonomy" id="1423751"/>
    <lineage>
        <taxon>Bacteria</taxon>
        <taxon>Bacillati</taxon>
        <taxon>Bacillota</taxon>
        <taxon>Bacilli</taxon>
        <taxon>Lactobacillales</taxon>
        <taxon>Lactobacillaceae</taxon>
        <taxon>Lactobacillus</taxon>
    </lineage>
</organism>
<comment type="similarity">
    <text evidence="2">Belongs to the EamA transporter family.</text>
</comment>
<comment type="subcellular location">
    <subcellularLocation>
        <location evidence="1">Endomembrane system</location>
        <topology evidence="1">Multi-pass membrane protein</topology>
    </subcellularLocation>
</comment>
<feature type="transmembrane region" description="Helical" evidence="6">
    <location>
        <begin position="277"/>
        <end position="296"/>
    </location>
</feature>
<keyword evidence="5 6" id="KW-0472">Membrane</keyword>
<dbReference type="InterPro" id="IPR050638">
    <property type="entry name" value="AA-Vitamin_Transporters"/>
</dbReference>
<feature type="transmembrane region" description="Helical" evidence="6">
    <location>
        <begin position="76"/>
        <end position="96"/>
    </location>
</feature>
<dbReference type="EMBL" id="AYZO01000023">
    <property type="protein sequence ID" value="KRN11302.1"/>
    <property type="molecule type" value="Genomic_DNA"/>
</dbReference>
<evidence type="ECO:0000313" key="11">
    <source>
        <dbReference type="Proteomes" id="UP000051521"/>
    </source>
</evidence>
<feature type="transmembrane region" description="Helical" evidence="6">
    <location>
        <begin position="134"/>
        <end position="151"/>
    </location>
</feature>
<dbReference type="Proteomes" id="UP000009326">
    <property type="component" value="Unassembled WGS sequence"/>
</dbReference>
<evidence type="ECO:0000259" key="7">
    <source>
        <dbReference type="Pfam" id="PF00892"/>
    </source>
</evidence>
<dbReference type="PANTHER" id="PTHR32322">
    <property type="entry name" value="INNER MEMBRANE TRANSPORTER"/>
    <property type="match status" value="1"/>
</dbReference>
<feature type="transmembrane region" description="Helical" evidence="6">
    <location>
        <begin position="254"/>
        <end position="271"/>
    </location>
</feature>
<feature type="transmembrane region" description="Helical" evidence="6">
    <location>
        <begin position="43"/>
        <end position="64"/>
    </location>
</feature>
<evidence type="ECO:0000256" key="3">
    <source>
        <dbReference type="ARBA" id="ARBA00022692"/>
    </source>
</evidence>
<evidence type="ECO:0000256" key="5">
    <source>
        <dbReference type="ARBA" id="ARBA00023136"/>
    </source>
</evidence>
<sequence>MEHNNKVLKGITLAGLASLSWGISGTVLQLISQNLNVPGPWMFSTRTLATGIILLLISAIIYRGQIFNVFKNKKSCISVLTYGIFGLAANLMTFYYSIQTGNASTATILQYLSPLFIVMGSIFIYRKQPLRSDIWSFLLALLGVLLCITRGDLTHLAVPTISLLWGLGSGITAALYVVLPKNAAKENPPMVVLGWGTMIAGIFFNCLHPFWVEAPKLTTTLVASVSTVIALGTILPFIMLLYASRHAPSDVVSIMDALQPITTTLLSVIFFHLDITVVEIIGILLVLIAIYVLQYGRRTGIRKR</sequence>
<evidence type="ECO:0000313" key="10">
    <source>
        <dbReference type="Proteomes" id="UP000009326"/>
    </source>
</evidence>
<feature type="transmembrane region" description="Helical" evidence="6">
    <location>
        <begin position="12"/>
        <end position="31"/>
    </location>
</feature>
<dbReference type="STRING" id="1423751.FC38_GL000825"/>
<evidence type="ECO:0000256" key="1">
    <source>
        <dbReference type="ARBA" id="ARBA00004127"/>
    </source>
</evidence>
<dbReference type="Proteomes" id="UP000051521">
    <property type="component" value="Unassembled WGS sequence"/>
</dbReference>
<dbReference type="RefSeq" id="WP_008472112.1">
    <property type="nucleotide sequence ID" value="NZ_AYZO01000023.1"/>
</dbReference>
<proteinExistence type="inferred from homology"/>
<dbReference type="AlphaFoldDB" id="I7LF06"/>
<dbReference type="PANTHER" id="PTHR32322:SF2">
    <property type="entry name" value="EAMA DOMAIN-CONTAINING PROTEIN"/>
    <property type="match status" value="1"/>
</dbReference>
<dbReference type="SUPFAM" id="SSF103481">
    <property type="entry name" value="Multidrug resistance efflux transporter EmrE"/>
    <property type="match status" value="2"/>
</dbReference>
<feature type="domain" description="EamA" evidence="7">
    <location>
        <begin position="9"/>
        <end position="147"/>
    </location>
</feature>
<accession>I7LF06</accession>
<comment type="caution">
    <text evidence="8">The sequence shown here is derived from an EMBL/GenBank/DDBJ whole genome shotgun (WGS) entry which is preliminary data.</text>
</comment>
<feature type="domain" description="EamA" evidence="7">
    <location>
        <begin position="161"/>
        <end position="293"/>
    </location>
</feature>
<evidence type="ECO:0000256" key="4">
    <source>
        <dbReference type="ARBA" id="ARBA00022989"/>
    </source>
</evidence>
<dbReference type="InterPro" id="IPR000620">
    <property type="entry name" value="EamA_dom"/>
</dbReference>
<feature type="transmembrane region" description="Helical" evidence="6">
    <location>
        <begin position="157"/>
        <end position="179"/>
    </location>
</feature>
<evidence type="ECO:0000313" key="9">
    <source>
        <dbReference type="EMBL" id="KRN11302.1"/>
    </source>
</evidence>
<keyword evidence="3 6" id="KW-0812">Transmembrane</keyword>
<keyword evidence="4 6" id="KW-1133">Transmembrane helix</keyword>
<dbReference type="EMBL" id="CAKC01000004">
    <property type="protein sequence ID" value="CCI86238.1"/>
    <property type="molecule type" value="Genomic_DNA"/>
</dbReference>
<dbReference type="OrthoDB" id="9810818at2"/>
<dbReference type="InterPro" id="IPR037185">
    <property type="entry name" value="EmrE-like"/>
</dbReference>
<gene>
    <name evidence="8" type="ORF">BN52_05750</name>
    <name evidence="9" type="ORF">FC38_GL000825</name>
</gene>
<evidence type="ECO:0000256" key="2">
    <source>
        <dbReference type="ARBA" id="ARBA00007362"/>
    </source>
</evidence>
<name>I7LF06_9LACO</name>
<feature type="transmembrane region" description="Helical" evidence="6">
    <location>
        <begin position="108"/>
        <end position="125"/>
    </location>
</feature>
<feature type="transmembrane region" description="Helical" evidence="6">
    <location>
        <begin position="191"/>
        <end position="211"/>
    </location>
</feature>